<name>A0A379WUQ8_SALET</name>
<organism evidence="1 2">
    <name type="scientific">Salmonella enterica I</name>
    <dbReference type="NCBI Taxonomy" id="59201"/>
    <lineage>
        <taxon>Bacteria</taxon>
        <taxon>Pseudomonadati</taxon>
        <taxon>Pseudomonadota</taxon>
        <taxon>Gammaproteobacteria</taxon>
        <taxon>Enterobacterales</taxon>
        <taxon>Enterobacteriaceae</taxon>
        <taxon>Salmonella</taxon>
    </lineage>
</organism>
<dbReference type="AlphaFoldDB" id="A0A379WUQ8"/>
<protein>
    <submittedName>
        <fullName evidence="1">Uncharacterized protein</fullName>
    </submittedName>
</protein>
<sequence>MPLDVESSKAQTVGLRQIRGGEHLFPAAAGNEFTAL</sequence>
<evidence type="ECO:0000313" key="2">
    <source>
        <dbReference type="Proteomes" id="UP000254712"/>
    </source>
</evidence>
<evidence type="ECO:0000313" key="1">
    <source>
        <dbReference type="EMBL" id="SUH37819.1"/>
    </source>
</evidence>
<dbReference type="Proteomes" id="UP000254712">
    <property type="component" value="Unassembled WGS sequence"/>
</dbReference>
<gene>
    <name evidence="1" type="ORF">NCTC8261_04123</name>
</gene>
<dbReference type="EMBL" id="UGXT01000002">
    <property type="protein sequence ID" value="SUH37819.1"/>
    <property type="molecule type" value="Genomic_DNA"/>
</dbReference>
<reference evidence="1 2" key="1">
    <citation type="submission" date="2018-06" db="EMBL/GenBank/DDBJ databases">
        <authorList>
            <consortium name="Pathogen Informatics"/>
            <person name="Doyle S."/>
        </authorList>
    </citation>
    <scope>NUCLEOTIDE SEQUENCE [LARGE SCALE GENOMIC DNA]</scope>
    <source>
        <strain evidence="1 2">NCTC8261</strain>
    </source>
</reference>
<accession>A0A379WUQ8</accession>
<proteinExistence type="predicted"/>